<evidence type="ECO:0000313" key="3">
    <source>
        <dbReference type="Proteomes" id="UP000299102"/>
    </source>
</evidence>
<dbReference type="AlphaFoldDB" id="A0A4C1ZC07"/>
<protein>
    <submittedName>
        <fullName evidence="2">Uncharacterized protein</fullName>
    </submittedName>
</protein>
<comment type="caution">
    <text evidence="2">The sequence shown here is derived from an EMBL/GenBank/DDBJ whole genome shotgun (WGS) entry which is preliminary data.</text>
</comment>
<name>A0A4C1ZC07_EUMVA</name>
<dbReference type="Proteomes" id="UP000299102">
    <property type="component" value="Unassembled WGS sequence"/>
</dbReference>
<gene>
    <name evidence="2" type="ORF">EVAR_32319_1</name>
</gene>
<feature type="region of interest" description="Disordered" evidence="1">
    <location>
        <begin position="1"/>
        <end position="22"/>
    </location>
</feature>
<reference evidence="2 3" key="1">
    <citation type="journal article" date="2019" name="Commun. Biol.">
        <title>The bagworm genome reveals a unique fibroin gene that provides high tensile strength.</title>
        <authorList>
            <person name="Kono N."/>
            <person name="Nakamura H."/>
            <person name="Ohtoshi R."/>
            <person name="Tomita M."/>
            <person name="Numata K."/>
            <person name="Arakawa K."/>
        </authorList>
    </citation>
    <scope>NUCLEOTIDE SEQUENCE [LARGE SCALE GENOMIC DNA]</scope>
</reference>
<dbReference type="EMBL" id="BGZK01001694">
    <property type="protein sequence ID" value="GBP84693.1"/>
    <property type="molecule type" value="Genomic_DNA"/>
</dbReference>
<keyword evidence="3" id="KW-1185">Reference proteome</keyword>
<evidence type="ECO:0000313" key="2">
    <source>
        <dbReference type="EMBL" id="GBP84693.1"/>
    </source>
</evidence>
<proteinExistence type="predicted"/>
<evidence type="ECO:0000256" key="1">
    <source>
        <dbReference type="SAM" id="MobiDB-lite"/>
    </source>
</evidence>
<accession>A0A4C1ZC07</accession>
<sequence>MARDLEGYASAGGPGPSLAPPARSERILLDGVRCCRNGRSRYSILMRNSFTTSRPFSLDDDTAAYVTGPPCAPIARSSLTALGRTGGIVTRIVPVAPLPRNRSGPKPEPSRTALYFFPHSPHTIEYHTTDRPENGSFRPAHAVTVETTCKKHEEPRD</sequence>
<organism evidence="2 3">
    <name type="scientific">Eumeta variegata</name>
    <name type="common">Bagworm moth</name>
    <name type="synonym">Eumeta japonica</name>
    <dbReference type="NCBI Taxonomy" id="151549"/>
    <lineage>
        <taxon>Eukaryota</taxon>
        <taxon>Metazoa</taxon>
        <taxon>Ecdysozoa</taxon>
        <taxon>Arthropoda</taxon>
        <taxon>Hexapoda</taxon>
        <taxon>Insecta</taxon>
        <taxon>Pterygota</taxon>
        <taxon>Neoptera</taxon>
        <taxon>Endopterygota</taxon>
        <taxon>Lepidoptera</taxon>
        <taxon>Glossata</taxon>
        <taxon>Ditrysia</taxon>
        <taxon>Tineoidea</taxon>
        <taxon>Psychidae</taxon>
        <taxon>Oiketicinae</taxon>
        <taxon>Eumeta</taxon>
    </lineage>
</organism>